<gene>
    <name evidence="1" type="ORF">SAMN04490209_3306</name>
</gene>
<protein>
    <submittedName>
        <fullName evidence="1">IS66 Orf2 like protein</fullName>
    </submittedName>
</protein>
<evidence type="ECO:0000313" key="2">
    <source>
        <dbReference type="Proteomes" id="UP000182085"/>
    </source>
</evidence>
<dbReference type="AlphaFoldDB" id="A0AAE8HDX1"/>
<dbReference type="EMBL" id="LT629801">
    <property type="protein sequence ID" value="SDV10592.1"/>
    <property type="molecule type" value="Genomic_DNA"/>
</dbReference>
<organism evidence="1 2">
    <name type="scientific">Pseudomonas rhodesiae</name>
    <dbReference type="NCBI Taxonomy" id="76760"/>
    <lineage>
        <taxon>Bacteria</taxon>
        <taxon>Pseudomonadati</taxon>
        <taxon>Pseudomonadota</taxon>
        <taxon>Gammaproteobacteria</taxon>
        <taxon>Pseudomonadales</taxon>
        <taxon>Pseudomonadaceae</taxon>
        <taxon>Pseudomonas</taxon>
    </lineage>
</organism>
<sequence>MHLYHKPLDFRKSTNGLGALVELDIKVSVFGPVLSVLLNKPRNRVKIIYWERNGFYLWIKWLEFKRFKTSPNWPDEASVLTVQKRNWLLDDMYLWRNRPHPMLTPRFGA</sequence>
<proteinExistence type="predicted"/>
<dbReference type="InterPro" id="IPR008878">
    <property type="entry name" value="Transposase_IS66_Orf2"/>
</dbReference>
<reference evidence="1 2" key="1">
    <citation type="submission" date="2016-10" db="EMBL/GenBank/DDBJ databases">
        <authorList>
            <person name="Varghese N."/>
            <person name="Submissions S."/>
        </authorList>
    </citation>
    <scope>NUCLEOTIDE SEQUENCE [LARGE SCALE GENOMIC DNA]</scope>
    <source>
        <strain evidence="1 2">BS2777</strain>
    </source>
</reference>
<dbReference type="RefSeq" id="WP_231980864.1">
    <property type="nucleotide sequence ID" value="NZ_BAAAEG010000001.1"/>
</dbReference>
<keyword evidence="2" id="KW-1185">Reference proteome</keyword>
<dbReference type="NCBIfam" id="NF033819">
    <property type="entry name" value="IS66_TnpB"/>
    <property type="match status" value="1"/>
</dbReference>
<dbReference type="Proteomes" id="UP000182085">
    <property type="component" value="Chromosome I"/>
</dbReference>
<name>A0AAE8HDX1_9PSED</name>
<dbReference type="Pfam" id="PF05717">
    <property type="entry name" value="TnpB_IS66"/>
    <property type="match status" value="1"/>
</dbReference>
<evidence type="ECO:0000313" key="1">
    <source>
        <dbReference type="EMBL" id="SDV10592.1"/>
    </source>
</evidence>
<accession>A0AAE8HDX1</accession>